<sequence>MAENGTRHCDVLVVGSGAGGLATAIVARKAGLEVLVVEKEPVFGGTTAYSGGILWIPGNHLAKARGIEDSREAARTYMRGEAGNHFDEARVEAFLENGPRMLEFFERETEVKFALADYPDYHPDRNGGVAIGRSVSALPYDARRLGPEMRRLRKPLETITFLGMMFNSAIADFIAIEGS</sequence>
<dbReference type="InterPro" id="IPR003953">
    <property type="entry name" value="FAD-dep_OxRdtase_2_FAD-bd"/>
</dbReference>
<protein>
    <submittedName>
        <fullName evidence="7">FAD binding domain-containing protein</fullName>
    </submittedName>
</protein>
<evidence type="ECO:0000256" key="1">
    <source>
        <dbReference type="ARBA" id="ARBA00001974"/>
    </source>
</evidence>
<dbReference type="RefSeq" id="WP_111396936.1">
    <property type="nucleotide sequence ID" value="NZ_QKYU01000004.1"/>
</dbReference>
<evidence type="ECO:0000256" key="5">
    <source>
        <dbReference type="SAM" id="Phobius"/>
    </source>
</evidence>
<dbReference type="Pfam" id="PF00890">
    <property type="entry name" value="FAD_binding_2"/>
    <property type="match status" value="1"/>
</dbReference>
<dbReference type="InterPro" id="IPR036188">
    <property type="entry name" value="FAD/NAD-bd_sf"/>
</dbReference>
<feature type="domain" description="FAD-dependent oxidoreductase 2 FAD-binding" evidence="6">
    <location>
        <begin position="10"/>
        <end position="151"/>
    </location>
</feature>
<dbReference type="PRINTS" id="PR00419">
    <property type="entry name" value="ADXRDTASE"/>
</dbReference>
<keyword evidence="3" id="KW-0274">FAD</keyword>
<keyword evidence="5" id="KW-0812">Transmembrane</keyword>
<dbReference type="Proteomes" id="UP000249688">
    <property type="component" value="Unassembled WGS sequence"/>
</dbReference>
<keyword evidence="2" id="KW-0285">Flavoprotein</keyword>
<dbReference type="OrthoDB" id="3178130at2"/>
<keyword evidence="4" id="KW-0560">Oxidoreductase</keyword>
<evidence type="ECO:0000256" key="2">
    <source>
        <dbReference type="ARBA" id="ARBA00022630"/>
    </source>
</evidence>
<dbReference type="AlphaFoldDB" id="A0A2W7KK87"/>
<dbReference type="PANTHER" id="PTHR43400:SF10">
    <property type="entry name" value="3-OXOSTEROID 1-DEHYDROGENASE"/>
    <property type="match status" value="1"/>
</dbReference>
<evidence type="ECO:0000256" key="3">
    <source>
        <dbReference type="ARBA" id="ARBA00022827"/>
    </source>
</evidence>
<evidence type="ECO:0000313" key="7">
    <source>
        <dbReference type="EMBL" id="PZW48595.1"/>
    </source>
</evidence>
<evidence type="ECO:0000313" key="8">
    <source>
        <dbReference type="Proteomes" id="UP000249688"/>
    </source>
</evidence>
<evidence type="ECO:0000259" key="6">
    <source>
        <dbReference type="Pfam" id="PF00890"/>
    </source>
</evidence>
<keyword evidence="5" id="KW-1133">Transmembrane helix</keyword>
<dbReference type="PANTHER" id="PTHR43400">
    <property type="entry name" value="FUMARATE REDUCTASE"/>
    <property type="match status" value="1"/>
</dbReference>
<reference evidence="7 8" key="1">
    <citation type="submission" date="2018-06" db="EMBL/GenBank/DDBJ databases">
        <title>Genomic Encyclopedia of Archaeal and Bacterial Type Strains, Phase II (KMG-II): from individual species to whole genera.</title>
        <authorList>
            <person name="Goeker M."/>
        </authorList>
    </citation>
    <scope>NUCLEOTIDE SEQUENCE [LARGE SCALE GENOMIC DNA]</scope>
    <source>
        <strain evidence="7 8">DSM 24525</strain>
    </source>
</reference>
<dbReference type="EMBL" id="QKYU01000004">
    <property type="protein sequence ID" value="PZW48595.1"/>
    <property type="molecule type" value="Genomic_DNA"/>
</dbReference>
<name>A0A2W7KK87_9PROT</name>
<dbReference type="SUPFAM" id="SSF51905">
    <property type="entry name" value="FAD/NAD(P)-binding domain"/>
    <property type="match status" value="1"/>
</dbReference>
<comment type="cofactor">
    <cofactor evidence="1">
        <name>FAD</name>
        <dbReference type="ChEBI" id="CHEBI:57692"/>
    </cofactor>
</comment>
<keyword evidence="8" id="KW-1185">Reference proteome</keyword>
<comment type="caution">
    <text evidence="7">The sequence shown here is derived from an EMBL/GenBank/DDBJ whole genome shotgun (WGS) entry which is preliminary data.</text>
</comment>
<dbReference type="InterPro" id="IPR050315">
    <property type="entry name" value="FAD-oxidoreductase_2"/>
</dbReference>
<feature type="transmembrane region" description="Helical" evidence="5">
    <location>
        <begin position="159"/>
        <end position="176"/>
    </location>
</feature>
<gene>
    <name evidence="7" type="ORF">C8P66_1049</name>
</gene>
<dbReference type="GO" id="GO:0016491">
    <property type="term" value="F:oxidoreductase activity"/>
    <property type="evidence" value="ECO:0007669"/>
    <property type="project" value="UniProtKB-KW"/>
</dbReference>
<proteinExistence type="predicted"/>
<accession>A0A2W7KK87</accession>
<organism evidence="7 8">
    <name type="scientific">Humitalea rosea</name>
    <dbReference type="NCBI Taxonomy" id="990373"/>
    <lineage>
        <taxon>Bacteria</taxon>
        <taxon>Pseudomonadati</taxon>
        <taxon>Pseudomonadota</taxon>
        <taxon>Alphaproteobacteria</taxon>
        <taxon>Acetobacterales</taxon>
        <taxon>Roseomonadaceae</taxon>
        <taxon>Humitalea</taxon>
    </lineage>
</organism>
<dbReference type="Gene3D" id="3.50.50.60">
    <property type="entry name" value="FAD/NAD(P)-binding domain"/>
    <property type="match status" value="1"/>
</dbReference>
<evidence type="ECO:0000256" key="4">
    <source>
        <dbReference type="ARBA" id="ARBA00023002"/>
    </source>
</evidence>
<keyword evidence="5" id="KW-0472">Membrane</keyword>